<dbReference type="Pfam" id="PF24285">
    <property type="entry name" value="DUF7473"/>
    <property type="match status" value="1"/>
</dbReference>
<feature type="transmembrane region" description="Helical" evidence="1">
    <location>
        <begin position="49"/>
        <end position="66"/>
    </location>
</feature>
<evidence type="ECO:0000313" key="2">
    <source>
        <dbReference type="EMBL" id="SEN70908.1"/>
    </source>
</evidence>
<feature type="transmembrane region" description="Helical" evidence="1">
    <location>
        <begin position="106"/>
        <end position="128"/>
    </location>
</feature>
<keyword evidence="3" id="KW-1185">Reference proteome</keyword>
<evidence type="ECO:0000256" key="1">
    <source>
        <dbReference type="SAM" id="Phobius"/>
    </source>
</evidence>
<sequence>MLPLQVDATATGGGPLAIVVTFLLVAAFYAVTLHLAATFFIGDVPSQRAAYVAPAPALASLLLQQWGLRGFGPLSPSLAAGIAILAILAADAIAISYVYRLKWSSALPLTLLHFGFAAILGFALNNIFGLL</sequence>
<organism evidence="2 3">
    <name type="scientific">Halorientalis persicus</name>
    <dbReference type="NCBI Taxonomy" id="1367881"/>
    <lineage>
        <taxon>Archaea</taxon>
        <taxon>Methanobacteriati</taxon>
        <taxon>Methanobacteriota</taxon>
        <taxon>Stenosarchaea group</taxon>
        <taxon>Halobacteria</taxon>
        <taxon>Halobacteriales</taxon>
        <taxon>Haloarculaceae</taxon>
        <taxon>Halorientalis</taxon>
    </lineage>
</organism>
<keyword evidence="1" id="KW-1133">Transmembrane helix</keyword>
<accession>A0A1H8ITB5</accession>
<keyword evidence="1" id="KW-0472">Membrane</keyword>
<feature type="transmembrane region" description="Helical" evidence="1">
    <location>
        <begin position="78"/>
        <end position="99"/>
    </location>
</feature>
<dbReference type="RefSeq" id="WP_092658696.1">
    <property type="nucleotide sequence ID" value="NZ_FOCX01000004.1"/>
</dbReference>
<gene>
    <name evidence="2" type="ORF">SAMN05216388_1004245</name>
</gene>
<dbReference type="Proteomes" id="UP000198775">
    <property type="component" value="Unassembled WGS sequence"/>
</dbReference>
<evidence type="ECO:0008006" key="4">
    <source>
        <dbReference type="Google" id="ProtNLM"/>
    </source>
</evidence>
<proteinExistence type="predicted"/>
<dbReference type="EMBL" id="FOCX01000004">
    <property type="protein sequence ID" value="SEN70908.1"/>
    <property type="molecule type" value="Genomic_DNA"/>
</dbReference>
<feature type="transmembrane region" description="Helical" evidence="1">
    <location>
        <begin position="16"/>
        <end position="42"/>
    </location>
</feature>
<dbReference type="OrthoDB" id="326734at2157"/>
<evidence type="ECO:0000313" key="3">
    <source>
        <dbReference type="Proteomes" id="UP000198775"/>
    </source>
</evidence>
<name>A0A1H8ITB5_9EURY</name>
<dbReference type="AlphaFoldDB" id="A0A1H8ITB5"/>
<keyword evidence="1" id="KW-0812">Transmembrane</keyword>
<dbReference type="InterPro" id="IPR055896">
    <property type="entry name" value="DUF7473"/>
</dbReference>
<protein>
    <recommendedName>
        <fullName evidence="4">Yip1 domain-containing protein</fullName>
    </recommendedName>
</protein>
<reference evidence="3" key="1">
    <citation type="submission" date="2016-10" db="EMBL/GenBank/DDBJ databases">
        <authorList>
            <person name="Varghese N."/>
            <person name="Submissions S."/>
        </authorList>
    </citation>
    <scope>NUCLEOTIDE SEQUENCE [LARGE SCALE GENOMIC DNA]</scope>
    <source>
        <strain evidence="3">IBRC-M 10043</strain>
    </source>
</reference>